<evidence type="ECO:0000313" key="3">
    <source>
        <dbReference type="EMBL" id="CAI9281087.1"/>
    </source>
</evidence>
<evidence type="ECO:0000259" key="2">
    <source>
        <dbReference type="Pfam" id="PF02668"/>
    </source>
</evidence>
<name>A0AA35YW95_LACSI</name>
<reference evidence="3" key="1">
    <citation type="submission" date="2023-04" db="EMBL/GenBank/DDBJ databases">
        <authorList>
            <person name="Vijverberg K."/>
            <person name="Xiong W."/>
            <person name="Schranz E."/>
        </authorList>
    </citation>
    <scope>NUCLEOTIDE SEQUENCE</scope>
</reference>
<dbReference type="PANTHER" id="PTHR10696">
    <property type="entry name" value="GAMMA-BUTYROBETAINE HYDROXYLASE-RELATED"/>
    <property type="match status" value="1"/>
</dbReference>
<evidence type="ECO:0000256" key="1">
    <source>
        <dbReference type="ARBA" id="ARBA00023002"/>
    </source>
</evidence>
<dbReference type="AlphaFoldDB" id="A0AA35YW95"/>
<dbReference type="Pfam" id="PF02668">
    <property type="entry name" value="TauD"/>
    <property type="match status" value="1"/>
</dbReference>
<sequence length="399" mass="45223">MESESTTGSHCHRAADMYTKINEMMKIQPAGGWPKYHSYYVEKKTSNIHQRNYIYMKHQDPKLQSSQKVVAAFTGKFFRDVKLPQQKPQDDGVLFPAVLSPNHNTDSTAVEELRDFEEAIRAQKPWLESLLQKSGAIIFRGFAVSSPSDFDRVVEAFSYAEFPYLGGIARRTKVVGRVYTANESPLHMGIPFHHEMSYVPDFPTKVFFYCDEEPGEGGETPIVLSHIIYEKMKEKHPELVARLEEHGLTYTEVISDEDDSSSFTGRSWKSKFKTDDKNVAEETAAKLGIKIEWIGNAAKVTTGPLPAVRFDKESRRKTWFNPITTTYSGSAGKFLSVEIGNGDPLPDDAVEDYRKILEEECVAIPWKKGDVLLINNLMVLHGRRPLLKPPRRILASLCK</sequence>
<organism evidence="3 4">
    <name type="scientific">Lactuca saligna</name>
    <name type="common">Willowleaf lettuce</name>
    <dbReference type="NCBI Taxonomy" id="75948"/>
    <lineage>
        <taxon>Eukaryota</taxon>
        <taxon>Viridiplantae</taxon>
        <taxon>Streptophyta</taxon>
        <taxon>Embryophyta</taxon>
        <taxon>Tracheophyta</taxon>
        <taxon>Spermatophyta</taxon>
        <taxon>Magnoliopsida</taxon>
        <taxon>eudicotyledons</taxon>
        <taxon>Gunneridae</taxon>
        <taxon>Pentapetalae</taxon>
        <taxon>asterids</taxon>
        <taxon>campanulids</taxon>
        <taxon>Asterales</taxon>
        <taxon>Asteraceae</taxon>
        <taxon>Cichorioideae</taxon>
        <taxon>Cichorieae</taxon>
        <taxon>Lactucinae</taxon>
        <taxon>Lactuca</taxon>
    </lineage>
</organism>
<dbReference type="GO" id="GO:0016491">
    <property type="term" value="F:oxidoreductase activity"/>
    <property type="evidence" value="ECO:0007669"/>
    <property type="project" value="UniProtKB-KW"/>
</dbReference>
<dbReference type="EMBL" id="OX465080">
    <property type="protein sequence ID" value="CAI9281087.1"/>
    <property type="molecule type" value="Genomic_DNA"/>
</dbReference>
<feature type="domain" description="TauD/TfdA-like" evidence="2">
    <location>
        <begin position="112"/>
        <end position="394"/>
    </location>
</feature>
<dbReference type="FunFam" id="3.60.130.10:FF:000006">
    <property type="entry name" value="Clavaminate synthase-like protein At3g21360"/>
    <property type="match status" value="1"/>
</dbReference>
<evidence type="ECO:0000313" key="4">
    <source>
        <dbReference type="Proteomes" id="UP001177003"/>
    </source>
</evidence>
<keyword evidence="1" id="KW-0560">Oxidoreductase</keyword>
<gene>
    <name evidence="3" type="ORF">LSALG_LOCUS20803</name>
</gene>
<keyword evidence="4" id="KW-1185">Reference proteome</keyword>
<dbReference type="InterPro" id="IPR050411">
    <property type="entry name" value="AlphaKG_dependent_hydroxylases"/>
</dbReference>
<accession>A0AA35YW95</accession>
<proteinExistence type="predicted"/>
<dbReference type="SUPFAM" id="SSF51197">
    <property type="entry name" value="Clavaminate synthase-like"/>
    <property type="match status" value="1"/>
</dbReference>
<dbReference type="Proteomes" id="UP001177003">
    <property type="component" value="Chromosome 4"/>
</dbReference>
<dbReference type="PANTHER" id="PTHR10696:SF45">
    <property type="entry name" value="TAUD_TFDA-LIKE DOMAIN-CONTAINING PROTEIN-RELATED"/>
    <property type="match status" value="1"/>
</dbReference>
<dbReference type="Gene3D" id="3.60.130.10">
    <property type="entry name" value="Clavaminate synthase-like"/>
    <property type="match status" value="1"/>
</dbReference>
<dbReference type="InterPro" id="IPR003819">
    <property type="entry name" value="TauD/TfdA-like"/>
</dbReference>
<protein>
    <recommendedName>
        <fullName evidence="2">TauD/TfdA-like domain-containing protein</fullName>
    </recommendedName>
</protein>
<dbReference type="InterPro" id="IPR042098">
    <property type="entry name" value="TauD-like_sf"/>
</dbReference>